<dbReference type="SUPFAM" id="SSF53850">
    <property type="entry name" value="Periplasmic binding protein-like II"/>
    <property type="match status" value="1"/>
</dbReference>
<proteinExistence type="inferred from homology"/>
<keyword evidence="3" id="KW-0472">Membrane</keyword>
<evidence type="ECO:0000313" key="6">
    <source>
        <dbReference type="Proteomes" id="UP001500279"/>
    </source>
</evidence>
<dbReference type="PROSITE" id="PS51318">
    <property type="entry name" value="TAT"/>
    <property type="match status" value="1"/>
</dbReference>
<dbReference type="PIRSF" id="PIRSF002741">
    <property type="entry name" value="MppA"/>
    <property type="match status" value="1"/>
</dbReference>
<dbReference type="PANTHER" id="PTHR30290">
    <property type="entry name" value="PERIPLASMIC BINDING COMPONENT OF ABC TRANSPORTER"/>
    <property type="match status" value="1"/>
</dbReference>
<dbReference type="Proteomes" id="UP001500279">
    <property type="component" value="Unassembled WGS sequence"/>
</dbReference>
<keyword evidence="3" id="KW-0812">Transmembrane</keyword>
<dbReference type="Pfam" id="PF00496">
    <property type="entry name" value="SBP_bac_5"/>
    <property type="match status" value="1"/>
</dbReference>
<dbReference type="InterPro" id="IPR039424">
    <property type="entry name" value="SBP_5"/>
</dbReference>
<reference evidence="5 6" key="1">
    <citation type="journal article" date="2019" name="Int. J. Syst. Evol. Microbiol.">
        <title>The Global Catalogue of Microorganisms (GCM) 10K type strain sequencing project: providing services to taxonomists for standard genome sequencing and annotation.</title>
        <authorList>
            <consortium name="The Broad Institute Genomics Platform"/>
            <consortium name="The Broad Institute Genome Sequencing Center for Infectious Disease"/>
            <person name="Wu L."/>
            <person name="Ma J."/>
        </authorList>
    </citation>
    <scope>NUCLEOTIDE SEQUENCE [LARGE SCALE GENOMIC DNA]</scope>
    <source>
        <strain evidence="5 6">JCM 15503</strain>
    </source>
</reference>
<sequence>MNKPIAPPQDLIGSEDSSRLLDALRRGATRRDLLAMLMGGGMQVALATTAAGWATTAQAETPRRGGRLRVAGASSSINDTLDPARQASQSDYIRCNMFYNGLTVLDNALVAQPALAESFSHQKATLWTFKLRKGVQFHDGRALTPADVVFSLNRHKDPAVASRAKTLADEIEEVRQSGPNEVQVRLKTANADFPAILGTYHFKVVPDGTTDFSKGIGTGPFKCKEFKPGGRSLAVRNESYWRPDRPYLDEIEYVGIGDESARVNALLSGGLDLVAAVDPRSSQRIGQTPGYGVFVAPSGQYSDLVMRRDNGPGSNPDFVLAMKHLFNREQMRKSIALGNAAIGNDQPIDPTNRYFNAALPQRAFDLDKAKFHLRKSGLGSGAIPIVASPAATYSVEMALVLQQTARQIGLNLEVKRMPADGYWSNHWMKSPIGFGNTNPRATADILFTQFFKSDATWNESGWKSEQFDQLLLAARGEADEARRKSLYGDMQVLVHEQGGVGIPLFISSLDAHSSKVRGFVPMPLGGMMGTAFAEHLWLAA</sequence>
<dbReference type="CDD" id="cd08503">
    <property type="entry name" value="PBP2_NikA_DppA_OppA_like_17"/>
    <property type="match status" value="1"/>
</dbReference>
<dbReference type="InterPro" id="IPR000914">
    <property type="entry name" value="SBP_5_dom"/>
</dbReference>
<organism evidence="5 6">
    <name type="scientific">Ideonella azotifigens</name>
    <dbReference type="NCBI Taxonomy" id="513160"/>
    <lineage>
        <taxon>Bacteria</taxon>
        <taxon>Pseudomonadati</taxon>
        <taxon>Pseudomonadota</taxon>
        <taxon>Betaproteobacteria</taxon>
        <taxon>Burkholderiales</taxon>
        <taxon>Sphaerotilaceae</taxon>
        <taxon>Ideonella</taxon>
    </lineage>
</organism>
<feature type="domain" description="Solute-binding protein family 5" evidence="4">
    <location>
        <begin position="112"/>
        <end position="453"/>
    </location>
</feature>
<evidence type="ECO:0000256" key="1">
    <source>
        <dbReference type="ARBA" id="ARBA00005695"/>
    </source>
</evidence>
<dbReference type="EMBL" id="BAAAEW010000022">
    <property type="protein sequence ID" value="GAA0756064.1"/>
    <property type="molecule type" value="Genomic_DNA"/>
</dbReference>
<comment type="similarity">
    <text evidence="1">Belongs to the bacterial solute-binding protein 5 family.</text>
</comment>
<dbReference type="PANTHER" id="PTHR30290:SF38">
    <property type="entry name" value="D,D-DIPEPTIDE-BINDING PERIPLASMIC PROTEIN DDPA-RELATED"/>
    <property type="match status" value="1"/>
</dbReference>
<name>A0ABN1K654_9BURK</name>
<keyword evidence="3" id="KW-1133">Transmembrane helix</keyword>
<evidence type="ECO:0000259" key="4">
    <source>
        <dbReference type="Pfam" id="PF00496"/>
    </source>
</evidence>
<comment type="caution">
    <text evidence="5">The sequence shown here is derived from an EMBL/GenBank/DDBJ whole genome shotgun (WGS) entry which is preliminary data.</text>
</comment>
<dbReference type="InterPro" id="IPR006311">
    <property type="entry name" value="TAT_signal"/>
</dbReference>
<evidence type="ECO:0000256" key="2">
    <source>
        <dbReference type="ARBA" id="ARBA00022729"/>
    </source>
</evidence>
<keyword evidence="2" id="KW-0732">Signal</keyword>
<accession>A0ABN1K654</accession>
<keyword evidence="6" id="KW-1185">Reference proteome</keyword>
<gene>
    <name evidence="5" type="ORF">GCM10009107_34150</name>
</gene>
<protein>
    <submittedName>
        <fullName evidence="5">ABC transporter substrate-binding protein</fullName>
    </submittedName>
</protein>
<evidence type="ECO:0000313" key="5">
    <source>
        <dbReference type="EMBL" id="GAA0756064.1"/>
    </source>
</evidence>
<evidence type="ECO:0000256" key="3">
    <source>
        <dbReference type="SAM" id="Phobius"/>
    </source>
</evidence>
<dbReference type="Gene3D" id="3.40.190.10">
    <property type="entry name" value="Periplasmic binding protein-like II"/>
    <property type="match status" value="1"/>
</dbReference>
<dbReference type="Gene3D" id="3.90.76.10">
    <property type="entry name" value="Dipeptide-binding Protein, Domain 1"/>
    <property type="match status" value="1"/>
</dbReference>
<dbReference type="Gene3D" id="3.10.105.10">
    <property type="entry name" value="Dipeptide-binding Protein, Domain 3"/>
    <property type="match status" value="1"/>
</dbReference>
<dbReference type="InterPro" id="IPR030678">
    <property type="entry name" value="Peptide/Ni-bd"/>
</dbReference>
<feature type="transmembrane region" description="Helical" evidence="3">
    <location>
        <begin position="33"/>
        <end position="54"/>
    </location>
</feature>